<dbReference type="GeneID" id="103118518"/>
<dbReference type="eggNOG" id="KOG2450">
    <property type="taxonomic scope" value="Eukaryota"/>
</dbReference>
<dbReference type="RefSeq" id="XP_007528805.1">
    <property type="nucleotide sequence ID" value="XM_007528743.3"/>
</dbReference>
<dbReference type="PROSITE" id="PS00687">
    <property type="entry name" value="ALDEHYDE_DEHYDR_GLU"/>
    <property type="match status" value="1"/>
</dbReference>
<dbReference type="InterPro" id="IPR016160">
    <property type="entry name" value="Ald_DH_CS_CYS"/>
</dbReference>
<evidence type="ECO:0000313" key="9">
    <source>
        <dbReference type="RefSeq" id="XP_007528805.1"/>
    </source>
</evidence>
<keyword evidence="2 6" id="KW-0560">Oxidoreductase</keyword>
<dbReference type="Gene3D" id="3.40.309.10">
    <property type="entry name" value="Aldehyde Dehydrogenase, Chain A, domain 2"/>
    <property type="match status" value="1"/>
</dbReference>
<dbReference type="InterPro" id="IPR015590">
    <property type="entry name" value="Aldehyde_DH_dom"/>
</dbReference>
<dbReference type="CDD" id="cd07141">
    <property type="entry name" value="ALDH_F1AB_F2_RALDH1"/>
    <property type="match status" value="1"/>
</dbReference>
<dbReference type="STRING" id="9365.ENSEEUP00000010727"/>
<evidence type="ECO:0000313" key="8">
    <source>
        <dbReference type="Proteomes" id="UP001652624"/>
    </source>
</evidence>
<accession>A0A1S3A3J9</accession>
<dbReference type="EC" id="1.2.1.3" evidence="4"/>
<evidence type="ECO:0000256" key="4">
    <source>
        <dbReference type="ARBA" id="ARBA00024226"/>
    </source>
</evidence>
<dbReference type="InterPro" id="IPR016163">
    <property type="entry name" value="Ald_DH_C"/>
</dbReference>
<dbReference type="FunCoup" id="A0A1S3A3J9">
    <property type="interactions" value="591"/>
</dbReference>
<dbReference type="InterPro" id="IPR016162">
    <property type="entry name" value="Ald_DH_N"/>
</dbReference>
<gene>
    <name evidence="9" type="primary">LOC103118518</name>
</gene>
<dbReference type="PROSITE" id="PS00070">
    <property type="entry name" value="ALDEHYDE_DEHYDR_CYS"/>
    <property type="match status" value="1"/>
</dbReference>
<proteinExistence type="inferred from homology"/>
<dbReference type="OrthoDB" id="310895at2759"/>
<evidence type="ECO:0000256" key="2">
    <source>
        <dbReference type="ARBA" id="ARBA00023002"/>
    </source>
</evidence>
<reference evidence="9" key="1">
    <citation type="submission" date="2025-08" db="UniProtKB">
        <authorList>
            <consortium name="RefSeq"/>
        </authorList>
    </citation>
    <scope>IDENTIFICATION</scope>
</reference>
<comment type="similarity">
    <text evidence="1 6">Belongs to the aldehyde dehydrogenase family.</text>
</comment>
<keyword evidence="3" id="KW-0520">NAD</keyword>
<dbReference type="FunFam" id="3.40.309.10:FF:000001">
    <property type="entry name" value="Mitochondrial aldehyde dehydrogenase 2"/>
    <property type="match status" value="1"/>
</dbReference>
<evidence type="ECO:0000256" key="6">
    <source>
        <dbReference type="RuleBase" id="RU003345"/>
    </source>
</evidence>
<dbReference type="Pfam" id="PF00171">
    <property type="entry name" value="Aldedh"/>
    <property type="match status" value="1"/>
</dbReference>
<dbReference type="FunFam" id="3.40.605.10:FF:000026">
    <property type="entry name" value="Aldehyde dehydrogenase, putative"/>
    <property type="match status" value="1"/>
</dbReference>
<dbReference type="InParanoid" id="A0A1S3A3J9"/>
<sequence length="501" mass="54969">MLSPDTSKLPTPLTNVKFQYTKIFINNEWHNSVSGKKFPVFNPATEEKLCEVEEGDKEDIEKAVKAARQAFQIGSPWRTMDASERGRLLFKLADLIERDRLLLATMESVNGGKLFVNSYLVDLDISLKALRYCAGWSDKIQGRTIPIDGEFFTYTRHEPIGVCGQIIPWNGPLIILIWKVATALSCGNTVVVKPAEQTPLTALHVASLIKEAGFPSGVVNIVPGYGHTAGAAISSHMDIDKVAFTGSTQVGKMIKEAAGKSNLKRVTLELGGKSPCIVFADADLDNAVEAAHFGVFFHQGQICIAASRLFVEESIYDEFVRRSVERAKKYVPGNPLTPGVTQGPQIDKKQYEKILELIESGKKEGAKLECGGDPWGNKGYFIQPTVFSNVTDDMRIAKEEIFGPVQQIMKFKTLDEVIKRANNTTYGLSAGVFTKDLDKAVTVSSALQAGTVWVNCYGVVSAQCPFGGFKMSGNGREMGEYGLHEYTEVKTVTMKISQKNS</sequence>
<evidence type="ECO:0000256" key="5">
    <source>
        <dbReference type="PROSITE-ProRule" id="PRU10007"/>
    </source>
</evidence>
<dbReference type="PANTHER" id="PTHR11699">
    <property type="entry name" value="ALDEHYDE DEHYDROGENASE-RELATED"/>
    <property type="match status" value="1"/>
</dbReference>
<feature type="domain" description="Aldehyde dehydrogenase" evidence="7">
    <location>
        <begin position="29"/>
        <end position="492"/>
    </location>
</feature>
<evidence type="ECO:0000256" key="1">
    <source>
        <dbReference type="ARBA" id="ARBA00009986"/>
    </source>
</evidence>
<dbReference type="Proteomes" id="UP001652624">
    <property type="component" value="Chromosome 10"/>
</dbReference>
<dbReference type="Gene3D" id="3.40.605.10">
    <property type="entry name" value="Aldehyde Dehydrogenase, Chain A, domain 1"/>
    <property type="match status" value="1"/>
</dbReference>
<dbReference type="InterPro" id="IPR029510">
    <property type="entry name" value="Ald_DH_CS_GLU"/>
</dbReference>
<organism evidence="8 9">
    <name type="scientific">Erinaceus europaeus</name>
    <name type="common">Western European hedgehog</name>
    <dbReference type="NCBI Taxonomy" id="9365"/>
    <lineage>
        <taxon>Eukaryota</taxon>
        <taxon>Metazoa</taxon>
        <taxon>Chordata</taxon>
        <taxon>Craniata</taxon>
        <taxon>Vertebrata</taxon>
        <taxon>Euteleostomi</taxon>
        <taxon>Mammalia</taxon>
        <taxon>Eutheria</taxon>
        <taxon>Laurasiatheria</taxon>
        <taxon>Eulipotyphla</taxon>
        <taxon>Erinaceidae</taxon>
        <taxon>Erinaceinae</taxon>
        <taxon>Erinaceus</taxon>
    </lineage>
</organism>
<evidence type="ECO:0000259" key="7">
    <source>
        <dbReference type="Pfam" id="PF00171"/>
    </source>
</evidence>
<dbReference type="InterPro" id="IPR016161">
    <property type="entry name" value="Ald_DH/histidinol_DH"/>
</dbReference>
<dbReference type="FunFam" id="3.40.605.10:FF:000029">
    <property type="entry name" value="Aldehyde dehydrogenase, mitochondrial"/>
    <property type="match status" value="1"/>
</dbReference>
<feature type="active site" evidence="5">
    <location>
        <position position="269"/>
    </location>
</feature>
<name>A0A1S3A3J9_ERIEU</name>
<evidence type="ECO:0000256" key="3">
    <source>
        <dbReference type="ARBA" id="ARBA00023027"/>
    </source>
</evidence>
<protein>
    <recommendedName>
        <fullName evidence="4">aldehyde dehydrogenase (NAD(+))</fullName>
        <ecNumber evidence="4">1.2.1.3</ecNumber>
    </recommendedName>
</protein>
<keyword evidence="8" id="KW-1185">Reference proteome</keyword>
<dbReference type="SUPFAM" id="SSF53720">
    <property type="entry name" value="ALDH-like"/>
    <property type="match status" value="1"/>
</dbReference>
<dbReference type="AlphaFoldDB" id="A0A1S3A3J9"/>
<dbReference type="GO" id="GO:0004029">
    <property type="term" value="F:aldehyde dehydrogenase (NAD+) activity"/>
    <property type="evidence" value="ECO:0007669"/>
    <property type="project" value="UniProtKB-EC"/>
</dbReference>